<organism evidence="2 3">
    <name type="scientific">Olea europaea subsp. europaea</name>
    <dbReference type="NCBI Taxonomy" id="158383"/>
    <lineage>
        <taxon>Eukaryota</taxon>
        <taxon>Viridiplantae</taxon>
        <taxon>Streptophyta</taxon>
        <taxon>Embryophyta</taxon>
        <taxon>Tracheophyta</taxon>
        <taxon>Spermatophyta</taxon>
        <taxon>Magnoliopsida</taxon>
        <taxon>eudicotyledons</taxon>
        <taxon>Gunneridae</taxon>
        <taxon>Pentapetalae</taxon>
        <taxon>asterids</taxon>
        <taxon>lamiids</taxon>
        <taxon>Lamiales</taxon>
        <taxon>Oleaceae</taxon>
        <taxon>Oleeae</taxon>
        <taxon>Olea</taxon>
    </lineage>
</organism>
<feature type="region of interest" description="Disordered" evidence="1">
    <location>
        <begin position="85"/>
        <end position="111"/>
    </location>
</feature>
<evidence type="ECO:0000313" key="3">
    <source>
        <dbReference type="Proteomes" id="UP000594638"/>
    </source>
</evidence>
<dbReference type="PANTHER" id="PTHR46872:SF10">
    <property type="entry name" value="MYB-LIKE DOMAIN-CONTAINING PROTEIN"/>
    <property type="match status" value="1"/>
</dbReference>
<dbReference type="PANTHER" id="PTHR46872">
    <property type="entry name" value="DNA BINDING PROTEIN"/>
    <property type="match status" value="1"/>
</dbReference>
<name>A0A8S0U2D7_OLEEU</name>
<dbReference type="AlphaFoldDB" id="A0A8S0U2D7"/>
<gene>
    <name evidence="2" type="ORF">OLEA9_A119840</name>
</gene>
<sequence>MIVKLELGSAFYGWKFDNVGEEVALSWTKGEENKFQDIVKSKPSCVYFWDELFNVLPCKGRVSLVSYYYNVFLLQHRGYQNRTYTSNIDSDDEESDSSEFGPPRKIWTNAF</sequence>
<comment type="caution">
    <text evidence="2">The sequence shown here is derived from an EMBL/GenBank/DDBJ whole genome shotgun (WGS) entry which is preliminary data.</text>
</comment>
<dbReference type="Proteomes" id="UP000594638">
    <property type="component" value="Unassembled WGS sequence"/>
</dbReference>
<proteinExistence type="predicted"/>
<protein>
    <submittedName>
        <fullName evidence="2">Uncharacterized protein</fullName>
    </submittedName>
</protein>
<keyword evidence="3" id="KW-1185">Reference proteome</keyword>
<evidence type="ECO:0000256" key="1">
    <source>
        <dbReference type="SAM" id="MobiDB-lite"/>
    </source>
</evidence>
<evidence type="ECO:0000313" key="2">
    <source>
        <dbReference type="EMBL" id="CAA3012480.1"/>
    </source>
</evidence>
<dbReference type="Gramene" id="OE9A119840T1">
    <property type="protein sequence ID" value="OE9A119840C1"/>
    <property type="gene ID" value="OE9A119840"/>
</dbReference>
<reference evidence="2 3" key="1">
    <citation type="submission" date="2019-12" db="EMBL/GenBank/DDBJ databases">
        <authorList>
            <person name="Alioto T."/>
            <person name="Alioto T."/>
            <person name="Gomez Garrido J."/>
        </authorList>
    </citation>
    <scope>NUCLEOTIDE SEQUENCE [LARGE SCALE GENOMIC DNA]</scope>
</reference>
<dbReference type="OrthoDB" id="1938591at2759"/>
<accession>A0A8S0U2D7</accession>
<dbReference type="EMBL" id="CACTIH010007402">
    <property type="protein sequence ID" value="CAA3012480.1"/>
    <property type="molecule type" value="Genomic_DNA"/>
</dbReference>